<keyword evidence="13" id="KW-0539">Nucleus</keyword>
<feature type="compositionally biased region" description="Polar residues" evidence="14">
    <location>
        <begin position="2073"/>
        <end position="2095"/>
    </location>
</feature>
<dbReference type="PROSITE" id="PS50290">
    <property type="entry name" value="PI3_4_KINASE_3"/>
    <property type="match status" value="1"/>
</dbReference>
<reference evidence="19" key="1">
    <citation type="submission" date="2025-08" db="UniProtKB">
        <authorList>
            <consortium name="RefSeq"/>
        </authorList>
    </citation>
    <scope>IDENTIFICATION</scope>
</reference>
<dbReference type="RefSeq" id="XP_035828316.1">
    <property type="nucleotide sequence ID" value="XM_035972423.1"/>
</dbReference>
<dbReference type="Pfam" id="PF08163">
    <property type="entry name" value="DNAPKcs_CC3"/>
    <property type="match status" value="1"/>
</dbReference>
<keyword evidence="7" id="KW-0808">Transferase</keyword>
<evidence type="ECO:0000313" key="18">
    <source>
        <dbReference type="Proteomes" id="UP000694888"/>
    </source>
</evidence>
<name>A0ABM1W0X3_APLCA</name>
<keyword evidence="5" id="KW-0723">Serine/threonine-protein kinase</keyword>
<keyword evidence="18" id="KW-1185">Reference proteome</keyword>
<protein>
    <recommendedName>
        <fullName evidence="4">DNA-dependent protein kinase catalytic subunit</fullName>
        <ecNumber evidence="3">2.7.11.1</ecNumber>
    </recommendedName>
</protein>
<keyword evidence="10 19" id="KW-0418">Kinase</keyword>
<dbReference type="InterPro" id="IPR036940">
    <property type="entry name" value="PI3/4_kinase_cat_sf"/>
</dbReference>
<feature type="domain" description="FAT" evidence="16">
    <location>
        <begin position="2909"/>
        <end position="3568"/>
    </location>
</feature>
<accession>A0ABM1W0X3</accession>
<dbReference type="PROSITE" id="PS51189">
    <property type="entry name" value="FAT"/>
    <property type="match status" value="1"/>
</dbReference>
<evidence type="ECO:0000256" key="2">
    <source>
        <dbReference type="ARBA" id="ARBA00011031"/>
    </source>
</evidence>
<dbReference type="InterPro" id="IPR012582">
    <property type="entry name" value="DNAPKcs_CC3"/>
</dbReference>
<sequence>MAANVANFLQSLHDFIDASISSNREQIEVIIDDIRQVCQHEIKEEETEYVCSLVFAKDTGLISFLQKTQNSEEIQNGKSAALDIISGLIQKVGRNVLPYAVDIKEATLAVYSCDRFAKVKNAAIPVLIKLLELTAGSSLGEELKVDKMIQKFFNELTKASKLSATVKANIYYLLGVIAEVFPELMTPYSDRLVGLYTSSLRMEMTSKTKKPELAIISGCLEGLTAFMLNFTHSAEEGSKYSYEIFKYMRMAIDPNIEHTRYDMPKAGLKLLTRHAGQFQQYLMDDYQNLFDKLLKWSRHHNREILHAGAAALESFVKEICDALVQRAQEGQTEGSVFKFLLIQFRTIMNAKNSTDKHVSLAIKGYGQLAAPCRMFLSEADTQFMLNEMISKCEHQFFSQVEELDEKLISIPSYLTALSHIIRQVDSVSAPYAVVLERLIILLMENFHRVVKKLQFVTYKSILLLLLTLVDKAAVFQQILSTIVYQGLIRTCSHPPLAETSQSEDRLGDMDVPGANKTVTYKDFVPLWLGMLDSERIKDLAAEDFTLADRRELTKAVYSQLMAALMKILRKLDLEATVADSALEGDAEMEEREVLSADPTYGVIAKKPKDFYVFINLVDFCKDVLVTSHWNLFEDWVYTFAHTLVVMSTRHPLVSGFYRLLSVTMTLADKLSYFKAFDSQSQKSPRLEESMDIGEGGVATGAGQEVEVTFHLIKKFSKEVLVRMKQYRNELLASCLTLILSLPKEIIVDQMSSVVPAIQVTFTLGLSYLPLAEVGLQALESWFRQLPASVLEAHYTSILPYLDPYLRTDDLGAEDVVKETTVVVSAKKSSRRSKAPIRLIKNAQSADDKGSKSQLSQVKQRILYFLGSLGGQVNHTLQDRADADISNEAVAWDSQKHLRFDVPFFDMKPVIFFDPFLPHVVKLAQQSSDRQTKVAACELLHSLVLYALGRGAQLPGDRQNKYPMERLYRKLFPPLFALACDVEQVCKDLFEPLVMQLIHWFTSNKMSESPETMALLDCIYDGLVQPSDPSLRDFSARCLREFLKWSLKQISKKAAEKNPINAKSVLKRMFSFSLHPSAFKRLGAALAFNNIYMVFREENALVDRFTFQILVNFVESLAMAHTDEKSLGTQEQCSKALDHLERIIRVKVDMLKEDPGLKVRPEPSAWSSRKLEFAVRWLTRQCGRPQTECRHVCMRLVYNLCPLLQGVKSQKTFFSIIHKSEGASYFLKRFEGGGQAASDTHGILGQPTLPGKDKKSFSLSATTRWFDLVLAALDCSCWVFGEDLMTLSQLFTGKGSEMSCMFKSLEFFLRSVAFQDIEGVSKLFSSSKVTVFTPWEKDEFNRMKCTVIIRLWNFLSILLARHSQEVLKVVPASLWCEDLWRLLCDCVLRPASVGFNLADTEIMLNLPKEMSQVLAVVHKHLPAQLLKQFKVTLRRLLETECNLTSSLPLDLSSASLDYTQLSQMVGGYRQLHAAKLLMDQLPAAATAGTTSKADLASLLLDNVFEGLVQTEDRTRTAATLSPTAQTLANALLELSLQLSFDVDKLVAKILDKSSVQGARKNIEIGHGDFFLTTFSSTLASHIMTSSAREIVRSLMTHASKEPRCVSRVLLAVLDHALKDRSLRKKEGVAVCREMVSSWREVGSWWGADSSAETQGLALLVLTKVFLIDSQFIKELGPGVESVFEMFLSMLTDCHTTLAFKNQVLDLLPFFVTLKGEQSSKVIDGLNRFIADNFPLKGNEFSKGTHKYNDYISAIDKLLVAMEMTGSAQLLETVISVFCREPRHPHEDAIQAGIARFVQRLTPDGLATALNVPYAIFSKEQSYFHEIRWAAVERVCLPMLHLSPRVTVIEFFSSHIHELINNIDCKLNKSSESVFAHQLTTKSGSFQLLEVMYSSLSKDDVNSKTSAVNLRFCHGKVDTGKEMTQRITKAAQEAKGEDCRGESLLVELRRQYHCHAYNLLMAIISCVQTDIKFYKGFLFQDNVPKGQFLLDNIIDMDFAHSFDIELDSPLERRKKFVSIRSEAQEQKRGAGGGAGSSGNSSATPSLHLASQYLADSSLTDDLNQYDFNISSSAQGSFSGQDVKSGSSVPGSEESQLSEPGVSGDYMELEMDSLNQHECMAPLIALLRHMVATKISPEPTAGAPAKEMPAWMPYLHDKMSSPSSHVNTKLFIAKLVINCTKVFQPFAKFWLRPFCQLLFSPEVSGSGVTYFAVDLIVTMVSWHTVAIPEDSAEGRAMASRVVSFLIANVFHTNRQVFRNNLELLRTLLECWHDRVDIPYGTIYGLFKSTDPKSGRSSTGVQVLAVVLSADFPPYGPSAPVDKDKYLSSLSNLMNHHLKIVYAATAEVIGLVLLKMERSDGEVEGSFHDHLVSQLSNLSHAKTDNFIVCLHRIHKTFPKFTVRFLSKLLFLLPNLHGEFRPACLEVILGHVDQMEDAFLEINSKGLPSFLTHRDEDTQLVSLKIVKALALKMSPAELLSLLPSVKSFSSHSSSACRTVMLEVFMWAYDNYRAGEDEESHRVMSLTKEALLRGLCDENLACRLMCQNFWSSNTRLPESTLERTVSMLEAMYSPSTEPHYLAYATNLLLQATSKSPDYTRKVFEHALSECTFQDYSVQSSWRQRHAVMTPLFASTLVSQSMDTDESDQLDGGLRATQDVQQFTATMDATGAGRVFNWLTQSSLDTFTDTAVIGGDSQLLFRRDRGPQGGQGSAKGSSLKGRPSGEKKMAAVRTPAGGGAGPGDAAAVTGGNQDVADGGAGSQTDIWRLKRRFLKDKDAQSVHFMRRNIRLRQMREEAAREQRARRENHVTLYRKYRIGDLPDIQITYQYIIAPLQALAHRDSTVASLLFSSLFQAIFRAMDQVKTEREMEELTAQINRSMESLLAQSTHYFPPFMGSIFNILYEVRSSLKAPASEVGVSAIVSNQQTLGMVVLEEQLIQASSAQAGTTSKRARREAETLDADTVLWIELSRLYKSTGDFDVLQGIFSDKLGTKDVTRTAIEAESRGDYKAALRAYREAMTCESWEDGDPLEAEVDFWDDNRMECLNRLTQWQDLEEVSVRGVDSSDEPNLDKVWEDTFYQEHYLPYMVRSKLKLVLAGEGNQQPLLTFMDRALSDEGKKQYIQSRYCEELALLYLWQEDFDRARHFTSLAFQRFLQDWSSTTSLMVSGQTDILRRLQGLVELQEFLDLVGIDGGGGVSPSGVRVLVDKWQHRWPHSLLDPATIWDDVIVNRTVYLTQMSERLRKGQEEENSEEPTWREAAVAERLEEMKLWMLLKMAESCRVQNNVTLSLQLLRNIRTSCKRASNKQPLLEWVHLYAKTHHTKAGNTPTPWADDTFGNVLSTLDELDKMKGSPALYERPDMGLRHSTLGGRGVDLLLGGLLALQSTEGLSENTRTKLAAQANAGAGTYEQLVNGLISKGFHSLKAAVSEEGSRSGGAEVRQTAMTCEEANLELAKFCDKYLRLLEDDELPARCDTSQFPRTVVLCLLRAIKGGQLEARERFPRLLQLPELYPDVVDVFNKKVTEVPSWMFIMWVSQMTALLDKPEADIVEPVLTKIAAEYPQALVYAFRMSFEGFKFGSTPQEKKRLEKVEKLAELVNIPLVNLFISALEQFEEPDIVFKDWGKEMRKLLNAQKRDKGEIKKVYLELYQSLLEQPASGRQDSGGSQASVSSTVTSVPMGEVRRGFATSCKAEFDKAFGKNGDKLTSMNVKEFQSMVRKINEVINKHKNKRQPAAANLKDYCPWMAEFNPSHNGRELEIPGQYRGLDKPLPEYHVRVSGFDERVLVMKSLRKPKRITVRGNDERDYPYLVKSGEDLRQDDRIESLFYIMNKVMTSDPNCRQRKLHLKTYQVIPMTPKVGLIEWMSNTCPLKEFLQDAYTEEERKFLEGNQSPVIQHNQWMAKLVDKKDSGNWQMMYDRVYMKYSHTETVKEFRLKQGKIPWNLSRRALQQLSSGPEAFHVLRTSLVTSHATLCLCQYLLGIGDRHLSNFMVSLKTGHMIGIDFGHAFGTATQFLPVPELVPFRLTRQLVNLTMPLPVKGQMESSMCHVLRALRRDSDLLLSTMDVFVKEPSLDWLDLAERQMNEGKESEDAAEDDNWYPKQKIQFARRKLRGDHPCYIMKEELALGHSKRPAFKSLVNVLMGKDSVRAGLPAHGLSVEQQVAALIDQTTDPNILGRTWGGWEPWV</sequence>
<dbReference type="GeneID" id="101854982"/>
<evidence type="ECO:0000313" key="19">
    <source>
        <dbReference type="RefSeq" id="XP_035828316.1"/>
    </source>
</evidence>
<dbReference type="InterPro" id="IPR011009">
    <property type="entry name" value="Kinase-like_dom_sf"/>
</dbReference>
<evidence type="ECO:0000256" key="10">
    <source>
        <dbReference type="ARBA" id="ARBA00022777"/>
    </source>
</evidence>
<dbReference type="Pfam" id="PF02260">
    <property type="entry name" value="FATC"/>
    <property type="match status" value="1"/>
</dbReference>
<dbReference type="SMART" id="SM00146">
    <property type="entry name" value="PI3Kc"/>
    <property type="match status" value="1"/>
</dbReference>
<dbReference type="PROSITE" id="PS00916">
    <property type="entry name" value="PI3_4_KINASE_2"/>
    <property type="match status" value="1"/>
</dbReference>
<feature type="domain" description="FATC" evidence="17">
    <location>
        <begin position="4146"/>
        <end position="4178"/>
    </location>
</feature>
<comment type="subcellular location">
    <subcellularLocation>
        <location evidence="1">Nucleus</location>
        <location evidence="1">Nucleolus</location>
    </subcellularLocation>
</comment>
<evidence type="ECO:0000259" key="17">
    <source>
        <dbReference type="PROSITE" id="PS51190"/>
    </source>
</evidence>
<dbReference type="Proteomes" id="UP000694888">
    <property type="component" value="Unplaced"/>
</dbReference>
<dbReference type="Pfam" id="PF00454">
    <property type="entry name" value="PI3_PI4_kinase"/>
    <property type="match status" value="1"/>
</dbReference>
<evidence type="ECO:0000256" key="5">
    <source>
        <dbReference type="ARBA" id="ARBA00022527"/>
    </source>
</evidence>
<evidence type="ECO:0000256" key="13">
    <source>
        <dbReference type="ARBA" id="ARBA00023242"/>
    </source>
</evidence>
<dbReference type="CDD" id="cd05172">
    <property type="entry name" value="PIKKc_DNA-PK"/>
    <property type="match status" value="1"/>
</dbReference>
<dbReference type="InterPro" id="IPR037706">
    <property type="entry name" value="DNA-PK_dom"/>
</dbReference>
<dbReference type="InterPro" id="IPR011989">
    <property type="entry name" value="ARM-like"/>
</dbReference>
<keyword evidence="6" id="KW-0597">Phosphoprotein</keyword>
<evidence type="ECO:0000256" key="4">
    <source>
        <dbReference type="ARBA" id="ARBA00018077"/>
    </source>
</evidence>
<keyword evidence="12" id="KW-0234">DNA repair</keyword>
<dbReference type="InterPro" id="IPR018936">
    <property type="entry name" value="PI3/4_kinase_CS"/>
</dbReference>
<comment type="similarity">
    <text evidence="2">Belongs to the PI3/PI4-kinase family.</text>
</comment>
<dbReference type="SMART" id="SM01344">
    <property type="entry name" value="NUC194"/>
    <property type="match status" value="1"/>
</dbReference>
<evidence type="ECO:0000256" key="6">
    <source>
        <dbReference type="ARBA" id="ARBA00022553"/>
    </source>
</evidence>
<dbReference type="Gene3D" id="3.30.1010.10">
    <property type="entry name" value="Phosphatidylinositol 3-kinase Catalytic Subunit, Chain A, domain 4"/>
    <property type="match status" value="1"/>
</dbReference>
<evidence type="ECO:0000256" key="3">
    <source>
        <dbReference type="ARBA" id="ARBA00012513"/>
    </source>
</evidence>
<keyword evidence="11" id="KW-0067">ATP-binding</keyword>
<dbReference type="Gene3D" id="1.10.1070.11">
    <property type="entry name" value="Phosphatidylinositol 3-/4-kinase, catalytic domain"/>
    <property type="match status" value="1"/>
</dbReference>
<evidence type="ECO:0000256" key="12">
    <source>
        <dbReference type="ARBA" id="ARBA00023204"/>
    </source>
</evidence>
<dbReference type="InterPro" id="IPR000403">
    <property type="entry name" value="PI3/4_kinase_cat_dom"/>
</dbReference>
<dbReference type="SUPFAM" id="SSF48371">
    <property type="entry name" value="ARM repeat"/>
    <property type="match status" value="3"/>
</dbReference>
<dbReference type="GO" id="GO:0016301">
    <property type="term" value="F:kinase activity"/>
    <property type="evidence" value="ECO:0007669"/>
    <property type="project" value="UniProtKB-KW"/>
</dbReference>
<dbReference type="PANTHER" id="PTHR11139">
    <property type="entry name" value="ATAXIA TELANGIECTASIA MUTATED ATM -RELATED"/>
    <property type="match status" value="1"/>
</dbReference>
<dbReference type="InterPro" id="IPR050517">
    <property type="entry name" value="DDR_Repair_Kinase"/>
</dbReference>
<evidence type="ECO:0000256" key="1">
    <source>
        <dbReference type="ARBA" id="ARBA00004604"/>
    </source>
</evidence>
<dbReference type="InterPro" id="IPR016024">
    <property type="entry name" value="ARM-type_fold"/>
</dbReference>
<evidence type="ECO:0000256" key="8">
    <source>
        <dbReference type="ARBA" id="ARBA00022741"/>
    </source>
</evidence>
<feature type="domain" description="PI3K/PI4K catalytic" evidence="15">
    <location>
        <begin position="3773"/>
        <end position="4105"/>
    </location>
</feature>
<evidence type="ECO:0000259" key="15">
    <source>
        <dbReference type="PROSITE" id="PS50290"/>
    </source>
</evidence>
<dbReference type="PROSITE" id="PS51190">
    <property type="entry name" value="FATC"/>
    <property type="match status" value="1"/>
</dbReference>
<dbReference type="InterPro" id="IPR046804">
    <property type="entry name" value="DNA-PKcs_N"/>
</dbReference>
<dbReference type="InterPro" id="IPR046803">
    <property type="entry name" value="DNAPKcs_CC1-2"/>
</dbReference>
<dbReference type="Pfam" id="PF20500">
    <property type="entry name" value="DNA-PKcs_N"/>
    <property type="match status" value="1"/>
</dbReference>
<dbReference type="PANTHER" id="PTHR11139:SF68">
    <property type="entry name" value="DNA-DEPENDENT PROTEIN KINASE CATALYTIC SUBUNIT"/>
    <property type="match status" value="1"/>
</dbReference>
<keyword evidence="8" id="KW-0547">Nucleotide-binding</keyword>
<evidence type="ECO:0000256" key="7">
    <source>
        <dbReference type="ARBA" id="ARBA00022679"/>
    </source>
</evidence>
<feature type="region of interest" description="Disordered" evidence="14">
    <location>
        <begin position="2019"/>
        <end position="2041"/>
    </location>
</feature>
<dbReference type="Pfam" id="PF19704">
    <property type="entry name" value="DNAPKcs_CC5"/>
    <property type="match status" value="1"/>
</dbReference>
<proteinExistence type="inferred from homology"/>
<dbReference type="Pfam" id="PF02259">
    <property type="entry name" value="FAT"/>
    <property type="match status" value="1"/>
</dbReference>
<evidence type="ECO:0000259" key="16">
    <source>
        <dbReference type="PROSITE" id="PS51189"/>
    </source>
</evidence>
<dbReference type="InterPro" id="IPR003152">
    <property type="entry name" value="FATC_dom"/>
</dbReference>
<dbReference type="Pfam" id="PF20502">
    <property type="entry name" value="DNAPKcs_CC1-2"/>
    <property type="match status" value="1"/>
</dbReference>
<feature type="region of interest" description="Disordered" evidence="14">
    <location>
        <begin position="2693"/>
        <end position="2754"/>
    </location>
</feature>
<evidence type="ECO:0000256" key="14">
    <source>
        <dbReference type="SAM" id="MobiDB-lite"/>
    </source>
</evidence>
<feature type="region of interest" description="Disordered" evidence="14">
    <location>
        <begin position="2073"/>
        <end position="2100"/>
    </location>
</feature>
<gene>
    <name evidence="19" type="primary">LOC101854982</name>
</gene>
<dbReference type="SUPFAM" id="SSF56112">
    <property type="entry name" value="Protein kinase-like (PK-like)"/>
    <property type="match status" value="1"/>
</dbReference>
<dbReference type="Gene3D" id="1.25.10.10">
    <property type="entry name" value="Leucine-rich Repeat Variant"/>
    <property type="match status" value="1"/>
</dbReference>
<dbReference type="InterPro" id="IPR003151">
    <property type="entry name" value="PIK-rel_kinase_FAT"/>
</dbReference>
<keyword evidence="9" id="KW-0227">DNA damage</keyword>
<dbReference type="SMART" id="SM01343">
    <property type="entry name" value="FATC"/>
    <property type="match status" value="1"/>
</dbReference>
<organism evidence="18 19">
    <name type="scientific">Aplysia californica</name>
    <name type="common">California sea hare</name>
    <dbReference type="NCBI Taxonomy" id="6500"/>
    <lineage>
        <taxon>Eukaryota</taxon>
        <taxon>Metazoa</taxon>
        <taxon>Spiralia</taxon>
        <taxon>Lophotrochozoa</taxon>
        <taxon>Mollusca</taxon>
        <taxon>Gastropoda</taxon>
        <taxon>Heterobranchia</taxon>
        <taxon>Euthyneura</taxon>
        <taxon>Tectipleura</taxon>
        <taxon>Aplysiida</taxon>
        <taxon>Aplysioidea</taxon>
        <taxon>Aplysiidae</taxon>
        <taxon>Aplysia</taxon>
    </lineage>
</organism>
<dbReference type="InterPro" id="IPR014009">
    <property type="entry name" value="PIK_FAT"/>
</dbReference>
<dbReference type="InterPro" id="IPR045581">
    <property type="entry name" value="DNAPKcs_CC5"/>
</dbReference>
<dbReference type="EC" id="2.7.11.1" evidence="3"/>
<evidence type="ECO:0000256" key="9">
    <source>
        <dbReference type="ARBA" id="ARBA00022763"/>
    </source>
</evidence>
<evidence type="ECO:0000256" key="11">
    <source>
        <dbReference type="ARBA" id="ARBA00022840"/>
    </source>
</evidence>